<dbReference type="InterPro" id="IPR011009">
    <property type="entry name" value="Kinase-like_dom_sf"/>
</dbReference>
<dbReference type="PANTHER" id="PTHR21310:SF15">
    <property type="entry name" value="AMINOGLYCOSIDE PHOSPHOTRANSFERASE DOMAIN-CONTAINING PROTEIN"/>
    <property type="match status" value="1"/>
</dbReference>
<dbReference type="KEGG" id="tra:Trad_1314"/>
<dbReference type="Proteomes" id="UP000000379">
    <property type="component" value="Chromosome"/>
</dbReference>
<dbReference type="Gene3D" id="3.90.1200.10">
    <property type="match status" value="1"/>
</dbReference>
<dbReference type="PANTHER" id="PTHR21310">
    <property type="entry name" value="AMINOGLYCOSIDE PHOSPHOTRANSFERASE-RELATED-RELATED"/>
    <property type="match status" value="1"/>
</dbReference>
<dbReference type="Pfam" id="PF01636">
    <property type="entry name" value="APH"/>
    <property type="match status" value="1"/>
</dbReference>
<dbReference type="SUPFAM" id="SSF56112">
    <property type="entry name" value="Protein kinase-like (PK-like)"/>
    <property type="match status" value="1"/>
</dbReference>
<evidence type="ECO:0000259" key="1">
    <source>
        <dbReference type="Pfam" id="PF01636"/>
    </source>
</evidence>
<protein>
    <submittedName>
        <fullName evidence="2">Aminoglycoside phosphotransferase</fullName>
    </submittedName>
</protein>
<evidence type="ECO:0000313" key="3">
    <source>
        <dbReference type="Proteomes" id="UP000000379"/>
    </source>
</evidence>
<name>D7CWN7_TRURR</name>
<proteinExistence type="predicted"/>
<dbReference type="InterPro" id="IPR002575">
    <property type="entry name" value="Aminoglycoside_PTrfase"/>
</dbReference>
<reference evidence="3" key="1">
    <citation type="submission" date="2010-05" db="EMBL/GenBank/DDBJ databases">
        <title>The complete genome of Truepera radiovictris DSM 17093.</title>
        <authorList>
            <consortium name="US DOE Joint Genome Institute (JGI-PGF)"/>
            <person name="Lucas S."/>
            <person name="Copeland A."/>
            <person name="Lapidus A."/>
            <person name="Glavina del Rio T."/>
            <person name="Dalin E."/>
            <person name="Tice H."/>
            <person name="Bruce D."/>
            <person name="Goodwin L."/>
            <person name="Pitluck S."/>
            <person name="Kyrpides N."/>
            <person name="Mavromatis K."/>
            <person name="Ovchinnikova G."/>
            <person name="Munk A.C."/>
            <person name="Detter J.C."/>
            <person name="Han C."/>
            <person name="Tapia R."/>
            <person name="Land M."/>
            <person name="Hauser L."/>
            <person name="Markowitz V."/>
            <person name="Cheng J.-F."/>
            <person name="Hugenholtz P."/>
            <person name="Woyke T."/>
            <person name="Wu D."/>
            <person name="Tindall B."/>
            <person name="Pomrenke H.G."/>
            <person name="Brambilla E."/>
            <person name="Klenk H.-P."/>
            <person name="Eisen J.A."/>
        </authorList>
    </citation>
    <scope>NUCLEOTIDE SEQUENCE [LARGE SCALE GENOMIC DNA]</scope>
    <source>
        <strain evidence="3">DSM 17093 / CIP 108686 / LMG 22925 / RQ-24</strain>
    </source>
</reference>
<dbReference type="HOGENOM" id="CLU_871364_0_0_0"/>
<accession>D7CWN7</accession>
<gene>
    <name evidence="2" type="ordered locus">Trad_1314</name>
</gene>
<sequence>MERIERQRPGGARVRGSRLGVCHSAPPQRLTRVFDTPILAWQRLETEPLDAAYYVLLATGEEQVLWINQRAPQEPKIGRCVAAAKLLPELCPPIVRADTTRTRLEYPYLITRYLPSPTLADAWPHLDERARARAAEAWGRTLRALHHVRADLAGDLAYPESEGRRLGDALEAQWQRALVHAVKDHMVDTPKLTRALQRGLETVEGAPIALCHGSPNADALLFDPPRGRVVKVLNWFDASRADPMVDLAAIYFTDLAARGVQKAFLRGYGPLSVWERERLTFYQLHLTLLGYARALTHLPHQIARYRLQLAERLKDRPPL</sequence>
<keyword evidence="3" id="KW-1185">Reference proteome</keyword>
<reference evidence="2 3" key="2">
    <citation type="journal article" date="2011" name="Stand. Genomic Sci.">
        <title>Complete genome sequence of Truepera radiovictrix type strain (RQ-24).</title>
        <authorList>
            <person name="Ivanova N."/>
            <person name="Rohde C."/>
            <person name="Munk C."/>
            <person name="Nolan M."/>
            <person name="Lucas S."/>
            <person name="Del Rio T.G."/>
            <person name="Tice H."/>
            <person name="Deshpande S."/>
            <person name="Cheng J.F."/>
            <person name="Tapia R."/>
            <person name="Han C."/>
            <person name="Goodwin L."/>
            <person name="Pitluck S."/>
            <person name="Liolios K."/>
            <person name="Mavromatis K."/>
            <person name="Mikhailova N."/>
            <person name="Pati A."/>
            <person name="Chen A."/>
            <person name="Palaniappan K."/>
            <person name="Land M."/>
            <person name="Hauser L."/>
            <person name="Chang Y.J."/>
            <person name="Jeffries C.D."/>
            <person name="Brambilla E."/>
            <person name="Rohde M."/>
            <person name="Goker M."/>
            <person name="Tindall B.J."/>
            <person name="Woyke T."/>
            <person name="Bristow J."/>
            <person name="Eisen J.A."/>
            <person name="Markowitz V."/>
            <person name="Hugenholtz P."/>
            <person name="Kyrpides N.C."/>
            <person name="Klenk H.P."/>
            <person name="Lapidus A."/>
        </authorList>
    </citation>
    <scope>NUCLEOTIDE SEQUENCE [LARGE SCALE GENOMIC DNA]</scope>
    <source>
        <strain evidence="3">DSM 17093 / CIP 108686 / LMG 22925 / RQ-24</strain>
    </source>
</reference>
<dbReference type="RefSeq" id="WP_013177806.1">
    <property type="nucleotide sequence ID" value="NC_014221.1"/>
</dbReference>
<dbReference type="AlphaFoldDB" id="D7CWN7"/>
<dbReference type="eggNOG" id="COG3173">
    <property type="taxonomic scope" value="Bacteria"/>
</dbReference>
<organism evidence="2 3">
    <name type="scientific">Truepera radiovictrix (strain DSM 17093 / CIP 108686 / LMG 22925 / RQ-24)</name>
    <dbReference type="NCBI Taxonomy" id="649638"/>
    <lineage>
        <taxon>Bacteria</taxon>
        <taxon>Thermotogati</taxon>
        <taxon>Deinococcota</taxon>
        <taxon>Deinococci</taxon>
        <taxon>Trueperales</taxon>
        <taxon>Trueperaceae</taxon>
        <taxon>Truepera</taxon>
    </lineage>
</organism>
<feature type="domain" description="Aminoglycoside phosphotransferase" evidence="1">
    <location>
        <begin position="73"/>
        <end position="278"/>
    </location>
</feature>
<evidence type="ECO:0000313" key="2">
    <source>
        <dbReference type="EMBL" id="ADI14436.1"/>
    </source>
</evidence>
<dbReference type="EMBL" id="CP002049">
    <property type="protein sequence ID" value="ADI14436.1"/>
    <property type="molecule type" value="Genomic_DNA"/>
</dbReference>
<dbReference type="STRING" id="649638.Trad_1314"/>
<dbReference type="InterPro" id="IPR051678">
    <property type="entry name" value="AGP_Transferase"/>
</dbReference>